<dbReference type="SUPFAM" id="SSF53187">
    <property type="entry name" value="Zn-dependent exopeptidases"/>
    <property type="match status" value="1"/>
</dbReference>
<dbReference type="OrthoDB" id="3497381at2"/>
<dbReference type="Proteomes" id="UP001515100">
    <property type="component" value="Unassembled WGS sequence"/>
</dbReference>
<dbReference type="Gene3D" id="3.40.630.10">
    <property type="entry name" value="Zn peptidases"/>
    <property type="match status" value="1"/>
</dbReference>
<evidence type="ECO:0000259" key="2">
    <source>
        <dbReference type="Pfam" id="PF04389"/>
    </source>
</evidence>
<keyword evidence="4" id="KW-1185">Reference proteome</keyword>
<dbReference type="Gene3D" id="3.50.30.30">
    <property type="match status" value="1"/>
</dbReference>
<feature type="region of interest" description="Disordered" evidence="1">
    <location>
        <begin position="1"/>
        <end position="20"/>
    </location>
</feature>
<evidence type="ECO:0000313" key="3">
    <source>
        <dbReference type="EMBL" id="KAA1378812.1"/>
    </source>
</evidence>
<dbReference type="Pfam" id="PF04389">
    <property type="entry name" value="Peptidase_M28"/>
    <property type="match status" value="1"/>
</dbReference>
<sequence>MPSEATSTGPESPKRPGLASTDEFMNTIRDIVGFAPRTTGSVGGRRTANYVADRFRRAGLEDVHFETATSYKWTARDSSLVVGGEAIDSFPISHSLINDATTPSARTLGPQGQTGEIVDIGSGTIGTSDVKGKWVLFDLKFELPLIAMLPFTNFLWDPYLRLINPSKLFGANPYVTSQTKIVDEAQQAGALGVIGVLSDYFDSNRYHNEYHRRSPMTAPGVWITKKEGARLRSLLPSAPKATMKLTTERKAVTARTVVGFLPGTTKDTVMVQSHHDSQGPGAVEDATGTSEVIALADYYGAEAKKPGYKKRQKTMMFTTFDTHFTGYQQHQAFVKKYITDQETPYRIVANATIEHVGKHATVSQDGSLKVRDEHEPRGIFENLSLALKIKLDSAIVRNNLHTTAVLNSTLPSALLGGIPTDASFVLQAGVPTISLIAGPLYMYDDADTIDKIDQSQLRPVATFFADMLDALEKTPADRIGQSSLLSRLGTR</sequence>
<name>A0A641ARW6_9ACTN</name>
<dbReference type="InterPro" id="IPR007484">
    <property type="entry name" value="Peptidase_M28"/>
</dbReference>
<feature type="compositionally biased region" description="Polar residues" evidence="1">
    <location>
        <begin position="1"/>
        <end position="10"/>
    </location>
</feature>
<proteinExistence type="predicted"/>
<feature type="domain" description="Peptidase M28" evidence="2">
    <location>
        <begin position="257"/>
        <end position="464"/>
    </location>
</feature>
<organism evidence="3 4">
    <name type="scientific">Aeromicrobium fastidiosum</name>
    <dbReference type="NCBI Taxonomy" id="52699"/>
    <lineage>
        <taxon>Bacteria</taxon>
        <taxon>Bacillati</taxon>
        <taxon>Actinomycetota</taxon>
        <taxon>Actinomycetes</taxon>
        <taxon>Propionibacteriales</taxon>
        <taxon>Nocardioidaceae</taxon>
        <taxon>Aeromicrobium</taxon>
    </lineage>
</organism>
<gene>
    <name evidence="3" type="ORF">ESP62_008915</name>
</gene>
<dbReference type="EMBL" id="SDPP02000002">
    <property type="protein sequence ID" value="KAA1378812.1"/>
    <property type="molecule type" value="Genomic_DNA"/>
</dbReference>
<reference evidence="3" key="1">
    <citation type="submission" date="2019-09" db="EMBL/GenBank/DDBJ databases">
        <authorList>
            <person name="Li J."/>
        </authorList>
    </citation>
    <scope>NUCLEOTIDE SEQUENCE [LARGE SCALE GENOMIC DNA]</scope>
    <source>
        <strain evidence="3">NRBC 14897</strain>
    </source>
</reference>
<dbReference type="AlphaFoldDB" id="A0A641ARW6"/>
<accession>A0A641ARW6</accession>
<comment type="caution">
    <text evidence="3">The sequence shown here is derived from an EMBL/GenBank/DDBJ whole genome shotgun (WGS) entry which is preliminary data.</text>
</comment>
<evidence type="ECO:0000313" key="4">
    <source>
        <dbReference type="Proteomes" id="UP001515100"/>
    </source>
</evidence>
<evidence type="ECO:0000256" key="1">
    <source>
        <dbReference type="SAM" id="MobiDB-lite"/>
    </source>
</evidence>
<protein>
    <submittedName>
        <fullName evidence="3">M28 family peptidase</fullName>
    </submittedName>
</protein>